<dbReference type="Proteomes" id="UP000029736">
    <property type="component" value="Unassembled WGS sequence"/>
</dbReference>
<reference evidence="2 3" key="1">
    <citation type="journal article" date="2014" name="Int. J. Syst. Evol. Microbiol.">
        <title>Phaeodactylibacter xiamenensis gen. nov., sp. nov., a member of the family Saprospiraceae isolated from the marine alga Phaeodactylum tricornutum.</title>
        <authorList>
            <person name="Chen Z.Jr."/>
            <person name="Lei X."/>
            <person name="Lai Q."/>
            <person name="Li Y."/>
            <person name="Zhang B."/>
            <person name="Zhang J."/>
            <person name="Zhang H."/>
            <person name="Yang L."/>
            <person name="Zheng W."/>
            <person name="Tian Y."/>
            <person name="Yu Z."/>
            <person name="Xu H.Jr."/>
            <person name="Zheng T."/>
        </authorList>
    </citation>
    <scope>NUCLEOTIDE SEQUENCE [LARGE SCALE GENOMIC DNA]</scope>
    <source>
        <strain evidence="2 3">KD52</strain>
    </source>
</reference>
<evidence type="ECO:0008006" key="4">
    <source>
        <dbReference type="Google" id="ProtNLM"/>
    </source>
</evidence>
<evidence type="ECO:0000256" key="1">
    <source>
        <dbReference type="SAM" id="SignalP"/>
    </source>
</evidence>
<dbReference type="AlphaFoldDB" id="A0A098S924"/>
<dbReference type="Gene3D" id="2.40.160.60">
    <property type="entry name" value="Outer membrane protein transport protein (OMPP1/FadL/TodX)"/>
    <property type="match status" value="1"/>
</dbReference>
<feature type="signal peptide" evidence="1">
    <location>
        <begin position="1"/>
        <end position="20"/>
    </location>
</feature>
<accession>A0A098S924</accession>
<dbReference type="STRING" id="1524460.IX84_08015"/>
<organism evidence="2 3">
    <name type="scientific">Phaeodactylibacter xiamenensis</name>
    <dbReference type="NCBI Taxonomy" id="1524460"/>
    <lineage>
        <taxon>Bacteria</taxon>
        <taxon>Pseudomonadati</taxon>
        <taxon>Bacteroidota</taxon>
        <taxon>Saprospiria</taxon>
        <taxon>Saprospirales</taxon>
        <taxon>Haliscomenobacteraceae</taxon>
        <taxon>Phaeodactylibacter</taxon>
    </lineage>
</organism>
<evidence type="ECO:0000313" key="3">
    <source>
        <dbReference type="Proteomes" id="UP000029736"/>
    </source>
</evidence>
<comment type="caution">
    <text evidence="2">The sequence shown here is derived from an EMBL/GenBank/DDBJ whole genome shotgun (WGS) entry which is preliminary data.</text>
</comment>
<protein>
    <recommendedName>
        <fullName evidence="4">Aromatic hydrocarbon degradation membrane protein</fullName>
    </recommendedName>
</protein>
<dbReference type="OrthoDB" id="9765571at2"/>
<keyword evidence="3" id="KW-1185">Reference proteome</keyword>
<name>A0A098S924_9BACT</name>
<evidence type="ECO:0000313" key="2">
    <source>
        <dbReference type="EMBL" id="KGE88610.1"/>
    </source>
</evidence>
<sequence>MKYTIAFAALLFCFSGTMWAQNFSDALRLSNFQVGGTARSIGAGSAMGAMGSDFSVMSTNPAGLGWYRGSEFVISPGVFNSSTTSRLLNDDNSTGIEENRANFNLNTFGVVFANANTNRDWRATNFAIGVNRLANFHQDFYFEGSSPGSIVNRFQEQANSEAGFSDFESGLAFDVGALYQIGGDDFYSSDFDNTPNANVFKRQDVFTSGAINEFVLSFAGNYKDRLMIGGTIGVPIIRYEVDKEYREEDRGMEADGNIPFFNALTYNENLSTSGTGINLKLGAIYRANQMLRLGMAVHSPTFMRLDDVYTASMGYNYTDQEGDFNFTSQSPDGSFEYRLQTPWRFIGSAGFIINNGSLKPANGNRELMVRVPRGGFISAEIEYLNYGENQFRYDGFGDAEREVNAAIAEELTSAWNLRLGGEYAYDQFRVRAGYTLQQSPLQGDDTTNSIISAGLGLHKKTFFLDMAYRRQMNEALYAPYLTFDAPEQLVEQQANLGQIVFTLGFRWF</sequence>
<feature type="chain" id="PRO_5001940010" description="Aromatic hydrocarbon degradation membrane protein" evidence="1">
    <location>
        <begin position="21"/>
        <end position="508"/>
    </location>
</feature>
<proteinExistence type="predicted"/>
<keyword evidence="1" id="KW-0732">Signal</keyword>
<gene>
    <name evidence="2" type="ORF">IX84_08015</name>
</gene>
<dbReference type="SUPFAM" id="SSF56935">
    <property type="entry name" value="Porins"/>
    <property type="match status" value="1"/>
</dbReference>
<dbReference type="EMBL" id="JPOS01000018">
    <property type="protein sequence ID" value="KGE88610.1"/>
    <property type="molecule type" value="Genomic_DNA"/>
</dbReference>
<dbReference type="RefSeq" id="WP_044218305.1">
    <property type="nucleotide sequence ID" value="NZ_CAKZLC010000526.1"/>
</dbReference>